<accession>A0ABT9J4K3</accession>
<protein>
    <recommendedName>
        <fullName evidence="4">Outer membrane protein assembly factor BamE</fullName>
    </recommendedName>
</protein>
<reference evidence="2 3" key="1">
    <citation type="submission" date="2023-08" db="EMBL/GenBank/DDBJ databases">
        <authorList>
            <person name="Park J.-S."/>
        </authorList>
    </citation>
    <scope>NUCLEOTIDE SEQUENCE [LARGE SCALE GENOMIC DNA]</scope>
    <source>
        <strain evidence="2 3">2205SS18-9</strain>
    </source>
</reference>
<keyword evidence="1" id="KW-0732">Signal</keyword>
<organism evidence="2 3">
    <name type="scientific">Chengkuizengella axinellae</name>
    <dbReference type="NCBI Taxonomy" id="3064388"/>
    <lineage>
        <taxon>Bacteria</taxon>
        <taxon>Bacillati</taxon>
        <taxon>Bacillota</taxon>
        <taxon>Bacilli</taxon>
        <taxon>Bacillales</taxon>
        <taxon>Paenibacillaceae</taxon>
        <taxon>Chengkuizengella</taxon>
    </lineage>
</organism>
<dbReference type="PROSITE" id="PS51257">
    <property type="entry name" value="PROKAR_LIPOPROTEIN"/>
    <property type="match status" value="1"/>
</dbReference>
<proteinExistence type="predicted"/>
<gene>
    <name evidence="2" type="ORF">Q5Y73_20830</name>
</gene>
<dbReference type="Proteomes" id="UP001231941">
    <property type="component" value="Unassembled WGS sequence"/>
</dbReference>
<dbReference type="RefSeq" id="WP_305993850.1">
    <property type="nucleotide sequence ID" value="NZ_JAVAMP010000015.1"/>
</dbReference>
<dbReference type="EMBL" id="JAVAMP010000015">
    <property type="protein sequence ID" value="MDP5276544.1"/>
    <property type="molecule type" value="Genomic_DNA"/>
</dbReference>
<name>A0ABT9J4K3_9BACL</name>
<comment type="caution">
    <text evidence="2">The sequence shown here is derived from an EMBL/GenBank/DDBJ whole genome shotgun (WGS) entry which is preliminary data.</text>
</comment>
<keyword evidence="3" id="KW-1185">Reference proteome</keyword>
<feature type="signal peptide" evidence="1">
    <location>
        <begin position="1"/>
        <end position="22"/>
    </location>
</feature>
<evidence type="ECO:0000313" key="3">
    <source>
        <dbReference type="Proteomes" id="UP001231941"/>
    </source>
</evidence>
<evidence type="ECO:0008006" key="4">
    <source>
        <dbReference type="Google" id="ProtNLM"/>
    </source>
</evidence>
<evidence type="ECO:0000313" key="2">
    <source>
        <dbReference type="EMBL" id="MDP5276544.1"/>
    </source>
</evidence>
<feature type="chain" id="PRO_5046942597" description="Outer membrane protein assembly factor BamE" evidence="1">
    <location>
        <begin position="23"/>
        <end position="344"/>
    </location>
</feature>
<sequence>MRLLISMLALLVILSGCSNETATEIEENKNEVIDQVIIEDNPPLEIIQTDQEQEEVEESTKIIEPIEITQKNIQNYLNTTMTQDHIIDLLGSPNAKGKNSYSRINDGESLWRYDVINNSEYVIEENESIYKEKIDFEGVQEGNVQLQLFLTWNDDGTMQKVTSYYHENDKVMEYEQFEEVTTKELNESTFKHFSENEFSGDHVLDLANAKIGDKITGWTISTIRNESSIYLGGYIYYRVFVTFDGFQELSGKIGYSELSGGLYFTPDEKSKLLIPSLKISNTSYADIEFNSNFSEELQQELFESLYTGATATITATNFYLYHVDETDVGDVIVISDIKDIQFEE</sequence>
<evidence type="ECO:0000256" key="1">
    <source>
        <dbReference type="SAM" id="SignalP"/>
    </source>
</evidence>